<organism evidence="3 4">
    <name type="scientific">Colletotrichum lupini</name>
    <dbReference type="NCBI Taxonomy" id="145971"/>
    <lineage>
        <taxon>Eukaryota</taxon>
        <taxon>Fungi</taxon>
        <taxon>Dikarya</taxon>
        <taxon>Ascomycota</taxon>
        <taxon>Pezizomycotina</taxon>
        <taxon>Sordariomycetes</taxon>
        <taxon>Hypocreomycetidae</taxon>
        <taxon>Glomerellales</taxon>
        <taxon>Glomerellaceae</taxon>
        <taxon>Colletotrichum</taxon>
        <taxon>Colletotrichum acutatum species complex</taxon>
    </lineage>
</organism>
<dbReference type="RefSeq" id="XP_049146965.1">
    <property type="nucleotide sequence ID" value="XM_049289820.1"/>
</dbReference>
<feature type="region of interest" description="Disordered" evidence="1">
    <location>
        <begin position="70"/>
        <end position="89"/>
    </location>
</feature>
<proteinExistence type="predicted"/>
<feature type="transmembrane region" description="Helical" evidence="2">
    <location>
        <begin position="12"/>
        <end position="32"/>
    </location>
</feature>
<evidence type="ECO:0000256" key="2">
    <source>
        <dbReference type="SAM" id="Phobius"/>
    </source>
</evidence>
<keyword evidence="2" id="KW-0812">Transmembrane</keyword>
<gene>
    <name evidence="3" type="ORF">CLUP02_10848</name>
</gene>
<dbReference type="KEGG" id="clup:CLUP02_10848"/>
<evidence type="ECO:0000256" key="1">
    <source>
        <dbReference type="SAM" id="MobiDB-lite"/>
    </source>
</evidence>
<dbReference type="AlphaFoldDB" id="A0A9Q8SXH8"/>
<keyword evidence="4" id="KW-1185">Reference proteome</keyword>
<reference evidence="3" key="1">
    <citation type="journal article" date="2021" name="Mol. Plant Microbe Interact.">
        <title>Complete Genome Sequence of the Plant-Pathogenic Fungus Colletotrichum lupini.</title>
        <authorList>
            <person name="Baroncelli R."/>
            <person name="Pensec F."/>
            <person name="Da Lio D."/>
            <person name="Boufleur T."/>
            <person name="Vicente I."/>
            <person name="Sarrocco S."/>
            <person name="Picot A."/>
            <person name="Baraldi E."/>
            <person name="Sukno S."/>
            <person name="Thon M."/>
            <person name="Le Floch G."/>
        </authorList>
    </citation>
    <scope>NUCLEOTIDE SEQUENCE</scope>
    <source>
        <strain evidence="3">IMI 504893</strain>
    </source>
</reference>
<dbReference type="GeneID" id="73344830"/>
<accession>A0A9Q8SXH8</accession>
<sequence>MKVPTPAGTHFLHYAILLGIHCLHVLLRFAFFGTESTWHPNMINILILFSSVHTSDHHLYSVFEHPNSLIPTRPETQHDNAKPRRHSSMSSQPCAVYRITAYTASMAFVSLALVPHGTALAAVATLLPTSHYAAEVMVAEEAFRAYIGVQIPRFRAYILRQGRYLPCSLRRPWRFLTGMAPPHGYSFGEEWCFSFWITAQILSGVPPAQSSFRNFKSPLCRVSYWGPSFQRTDIDGFILPSAGRLNQQLGSEPNVRLLEIFPLCLFLRINNTSPSTSSQSPSSHPFRLHKSPRGLFSLHSRSSRSYRASNSSPPHLFASTTNQGLYSFATVYRALTTSNQILRSGLFCGRISAAVFHVRENGEPSFQCPWPTGQRSSPIQLHPTPPYQIRPRSAPEHPVVLSILYPPEDASRRFLWSNGVHRVQMSDACSSGYVNILSCVCKASLLEMFDDADDFQTEYLGRMTVVTADLTPETAAEALFPEDLQGEPEISAGEGDKCDVYISEAGICHIFDALRMRFAASPPKRKPRLISVGSLSIDEQIDDTSDQLATEVRPLYLWFMGMVSEEVHDNEIFLRELPYGSEGSDTSSYDSSSECDPSSSLHSSMSSFLSRDWDQPKVNFPPRTPYDDKIEMEYSISDKCNKELYSSSLIVRPTLLTYTKPCGVEAVRVGREGNPQSGWTISRFDAGHWLYHYGICGSLQGIATITT</sequence>
<dbReference type="Proteomes" id="UP000830671">
    <property type="component" value="Chromosome 5"/>
</dbReference>
<dbReference type="EMBL" id="CP019477">
    <property type="protein sequence ID" value="UQC85351.1"/>
    <property type="molecule type" value="Genomic_DNA"/>
</dbReference>
<name>A0A9Q8SXH8_9PEZI</name>
<evidence type="ECO:0000313" key="4">
    <source>
        <dbReference type="Proteomes" id="UP000830671"/>
    </source>
</evidence>
<keyword evidence="2" id="KW-0472">Membrane</keyword>
<evidence type="ECO:0000313" key="3">
    <source>
        <dbReference type="EMBL" id="UQC85351.1"/>
    </source>
</evidence>
<protein>
    <submittedName>
        <fullName evidence="3">Uncharacterized protein</fullName>
    </submittedName>
</protein>
<keyword evidence="2" id="KW-1133">Transmembrane helix</keyword>